<evidence type="ECO:0000313" key="7">
    <source>
        <dbReference type="EMBL" id="AKB76660.1"/>
    </source>
</evidence>
<dbReference type="AlphaFoldDB" id="A0A0E3WSB8"/>
<proteinExistence type="predicted"/>
<name>A0A0E3WSB8_9EURY</name>
<dbReference type="Pfam" id="PF01943">
    <property type="entry name" value="Polysacc_synt"/>
    <property type="match status" value="1"/>
</dbReference>
<feature type="transmembrane region" description="Helical" evidence="6">
    <location>
        <begin position="136"/>
        <end position="158"/>
    </location>
</feature>
<evidence type="ECO:0000256" key="5">
    <source>
        <dbReference type="ARBA" id="ARBA00023136"/>
    </source>
</evidence>
<gene>
    <name evidence="7" type="ORF">MSHOH_0177</name>
</gene>
<keyword evidence="4 6" id="KW-1133">Transmembrane helix</keyword>
<dbReference type="PANTHER" id="PTHR30250">
    <property type="entry name" value="PST FAMILY PREDICTED COLANIC ACID TRANSPORTER"/>
    <property type="match status" value="1"/>
</dbReference>
<dbReference type="GO" id="GO:0005886">
    <property type="term" value="C:plasma membrane"/>
    <property type="evidence" value="ECO:0007669"/>
    <property type="project" value="UniProtKB-SubCell"/>
</dbReference>
<dbReference type="STRING" id="1434110.MSHOH_0177"/>
<dbReference type="HOGENOM" id="CLU_047009_2_0_2"/>
<sequence length="428" mass="46911">MIAWILGLTTFVLMARVLGPSQFGLFTLIISYVTLVDGVVNFQSWQAMIKYGGDALENKNINRFKGVVKFCTLIDVLTAIVGTITAILIVSIIGSWLSWNNDTVNMATFYSLTILFNLSGTPTGVLRLFNKFRLFAIIHIITATVKLTGIAIIFYLNIDLWTVISLYITTTIIGQILLFSLGWRELQIQGYTGVFKVPLKEINSLNPGIFNFVLTTNLTGSVGLGRKEVDTLIIGGIAGAEGAGLYKVAKQLASIPAMCSDSLYQSIYPELSKLWAKKEILAFKKLIIRSGLIAGASATFIWIGFIMFGSWAIQTFFGSSYVAAQSLTIMYMLAMVIAIFSFPLQPAMLSIGKPKISFWIQLVATIIYLITLKWLLSAIGIIGAGIAAIILYALCSISMAIVEIIIIEKMLKAVKKSSFSVDQNYSEA</sequence>
<feature type="transmembrane region" description="Helical" evidence="6">
    <location>
        <begin position="286"/>
        <end position="309"/>
    </location>
</feature>
<evidence type="ECO:0000313" key="8">
    <source>
        <dbReference type="Proteomes" id="UP000033101"/>
    </source>
</evidence>
<dbReference type="Proteomes" id="UP000033101">
    <property type="component" value="Chromosome"/>
</dbReference>
<feature type="transmembrane region" description="Helical" evidence="6">
    <location>
        <begin position="25"/>
        <end position="45"/>
    </location>
</feature>
<keyword evidence="3 6" id="KW-0812">Transmembrane</keyword>
<feature type="transmembrane region" description="Helical" evidence="6">
    <location>
        <begin position="321"/>
        <end position="344"/>
    </location>
</feature>
<reference evidence="7 8" key="1">
    <citation type="submission" date="2014-07" db="EMBL/GenBank/DDBJ databases">
        <title>Methanogenic archaea and the global carbon cycle.</title>
        <authorList>
            <person name="Henriksen J.R."/>
            <person name="Luke J."/>
            <person name="Reinhart S."/>
            <person name="Benedict M.N."/>
            <person name="Youngblut N.D."/>
            <person name="Metcalf M.E."/>
            <person name="Whitaker R.J."/>
            <person name="Metcalf W.W."/>
        </authorList>
    </citation>
    <scope>NUCLEOTIDE SEQUENCE [LARGE SCALE GENOMIC DNA]</scope>
    <source>
        <strain evidence="7 8">HB-1</strain>
    </source>
</reference>
<evidence type="ECO:0000256" key="6">
    <source>
        <dbReference type="SAM" id="Phobius"/>
    </source>
</evidence>
<dbReference type="PANTHER" id="PTHR30250:SF31">
    <property type="entry name" value="INNER MEMBRANE PROTEIN YGHQ"/>
    <property type="match status" value="1"/>
</dbReference>
<accession>A0A0E3WSB8</accession>
<protein>
    <recommendedName>
        <fullName evidence="9">Polysaccharide biosynthesis protein C-terminal domain-containing protein</fullName>
    </recommendedName>
</protein>
<dbReference type="KEGG" id="mhor:MSHOH_0177"/>
<evidence type="ECO:0000256" key="1">
    <source>
        <dbReference type="ARBA" id="ARBA00004651"/>
    </source>
</evidence>
<keyword evidence="2" id="KW-1003">Cell membrane</keyword>
<feature type="transmembrane region" description="Helical" evidence="6">
    <location>
        <begin position="66"/>
        <end position="97"/>
    </location>
</feature>
<evidence type="ECO:0000256" key="2">
    <source>
        <dbReference type="ARBA" id="ARBA00022475"/>
    </source>
</evidence>
<feature type="transmembrane region" description="Helical" evidence="6">
    <location>
        <begin position="356"/>
        <end position="376"/>
    </location>
</feature>
<evidence type="ECO:0000256" key="4">
    <source>
        <dbReference type="ARBA" id="ARBA00022989"/>
    </source>
</evidence>
<dbReference type="PATRIC" id="fig|1434110.4.peg.201"/>
<evidence type="ECO:0008006" key="9">
    <source>
        <dbReference type="Google" id="ProtNLM"/>
    </source>
</evidence>
<comment type="subcellular location">
    <subcellularLocation>
        <location evidence="1">Cell membrane</location>
        <topology evidence="1">Multi-pass membrane protein</topology>
    </subcellularLocation>
</comment>
<evidence type="ECO:0000256" key="3">
    <source>
        <dbReference type="ARBA" id="ARBA00022692"/>
    </source>
</evidence>
<keyword evidence="8" id="KW-1185">Reference proteome</keyword>
<feature type="transmembrane region" description="Helical" evidence="6">
    <location>
        <begin position="109"/>
        <end position="129"/>
    </location>
</feature>
<feature type="transmembrane region" description="Helical" evidence="6">
    <location>
        <begin position="164"/>
        <end position="183"/>
    </location>
</feature>
<dbReference type="InterPro" id="IPR002797">
    <property type="entry name" value="Polysacc_synth"/>
</dbReference>
<organism evidence="7 8">
    <name type="scientific">Methanosarcina horonobensis HB-1 = JCM 15518</name>
    <dbReference type="NCBI Taxonomy" id="1434110"/>
    <lineage>
        <taxon>Archaea</taxon>
        <taxon>Methanobacteriati</taxon>
        <taxon>Methanobacteriota</taxon>
        <taxon>Stenosarchaea group</taxon>
        <taxon>Methanomicrobia</taxon>
        <taxon>Methanosarcinales</taxon>
        <taxon>Methanosarcinaceae</taxon>
        <taxon>Methanosarcina</taxon>
    </lineage>
</organism>
<feature type="transmembrane region" description="Helical" evidence="6">
    <location>
        <begin position="382"/>
        <end position="407"/>
    </location>
</feature>
<dbReference type="OrthoDB" id="381123at2157"/>
<dbReference type="EMBL" id="CP009516">
    <property type="protein sequence ID" value="AKB76660.1"/>
    <property type="molecule type" value="Genomic_DNA"/>
</dbReference>
<dbReference type="InterPro" id="IPR050833">
    <property type="entry name" value="Poly_Biosynth_Transport"/>
</dbReference>
<keyword evidence="5 6" id="KW-0472">Membrane</keyword>